<dbReference type="PANTHER" id="PTHR24036:SF13">
    <property type="entry name" value="PROTEIN SKELETOR, ISOFORMS D_E"/>
    <property type="match status" value="1"/>
</dbReference>
<proteinExistence type="predicted"/>
<dbReference type="PANTHER" id="PTHR24036">
    <property type="entry name" value="SKELETOR-RELATED"/>
    <property type="match status" value="1"/>
</dbReference>
<dbReference type="InterPro" id="IPR052126">
    <property type="entry name" value="Spindle_Org/Thrombomodulin"/>
</dbReference>
<dbReference type="EMBL" id="CAKOFQ010008769">
    <property type="protein sequence ID" value="CAH2015911.1"/>
    <property type="molecule type" value="Genomic_DNA"/>
</dbReference>
<gene>
    <name evidence="3" type="ORF">ACAOBT_LOCUS35022</name>
</gene>
<evidence type="ECO:0000259" key="2">
    <source>
        <dbReference type="PROSITE" id="PS51549"/>
    </source>
</evidence>
<evidence type="ECO:0000313" key="3">
    <source>
        <dbReference type="EMBL" id="CAH2015911.1"/>
    </source>
</evidence>
<keyword evidence="1" id="KW-0677">Repeat</keyword>
<feature type="domain" description="DM13" evidence="2">
    <location>
        <begin position="10"/>
        <end position="115"/>
    </location>
</feature>
<dbReference type="Pfam" id="PF10517">
    <property type="entry name" value="DM13"/>
    <property type="match status" value="1"/>
</dbReference>
<organism evidence="3 4">
    <name type="scientific">Acanthoscelides obtectus</name>
    <name type="common">Bean weevil</name>
    <name type="synonym">Bruchus obtectus</name>
    <dbReference type="NCBI Taxonomy" id="200917"/>
    <lineage>
        <taxon>Eukaryota</taxon>
        <taxon>Metazoa</taxon>
        <taxon>Ecdysozoa</taxon>
        <taxon>Arthropoda</taxon>
        <taxon>Hexapoda</taxon>
        <taxon>Insecta</taxon>
        <taxon>Pterygota</taxon>
        <taxon>Neoptera</taxon>
        <taxon>Endopterygota</taxon>
        <taxon>Coleoptera</taxon>
        <taxon>Polyphaga</taxon>
        <taxon>Cucujiformia</taxon>
        <taxon>Chrysomeloidea</taxon>
        <taxon>Chrysomelidae</taxon>
        <taxon>Bruchinae</taxon>
        <taxon>Bruchini</taxon>
        <taxon>Acanthoscelides</taxon>
    </lineage>
</organism>
<keyword evidence="4" id="KW-1185">Reference proteome</keyword>
<protein>
    <recommendedName>
        <fullName evidence="2">DM13 domain-containing protein</fullName>
    </recommendedName>
</protein>
<dbReference type="Proteomes" id="UP001152888">
    <property type="component" value="Unassembled WGS sequence"/>
</dbReference>
<accession>A0A9P0MCB7</accession>
<comment type="caution">
    <text evidence="3">The sequence shown here is derived from an EMBL/GenBank/DDBJ whole genome shotgun (WGS) entry which is preliminary data.</text>
</comment>
<evidence type="ECO:0000313" key="4">
    <source>
        <dbReference type="Proteomes" id="UP001152888"/>
    </source>
</evidence>
<evidence type="ECO:0000256" key="1">
    <source>
        <dbReference type="ARBA" id="ARBA00022737"/>
    </source>
</evidence>
<feature type="non-terminal residue" evidence="3">
    <location>
        <position position="1"/>
    </location>
</feature>
<dbReference type="SMART" id="SM00686">
    <property type="entry name" value="DM13"/>
    <property type="match status" value="1"/>
</dbReference>
<dbReference type="AlphaFoldDB" id="A0A9P0MCB7"/>
<name>A0A9P0MCB7_ACAOB</name>
<dbReference type="InterPro" id="IPR019545">
    <property type="entry name" value="DM13_domain"/>
</dbReference>
<dbReference type="PROSITE" id="PS51549">
    <property type="entry name" value="DM13"/>
    <property type="match status" value="1"/>
</dbReference>
<sequence length="115" mass="13131">QRGAVAEYLGKLIGKLSELHHAVSGEVYAVDGRTLHIKDFTYDGQGPAAYFYASVHKNPDKRGFRLRDENGSPEVIRRYRKEPVTLTLPEGKTLRDIKVFYLWCEDFDVSILVKC</sequence>
<reference evidence="3" key="1">
    <citation type="submission" date="2022-03" db="EMBL/GenBank/DDBJ databases">
        <authorList>
            <person name="Sayadi A."/>
        </authorList>
    </citation>
    <scope>NUCLEOTIDE SEQUENCE</scope>
</reference>
<dbReference type="OrthoDB" id="2448405at2759"/>